<feature type="region of interest" description="Disordered" evidence="1">
    <location>
        <begin position="82"/>
        <end position="178"/>
    </location>
</feature>
<feature type="region of interest" description="Disordered" evidence="1">
    <location>
        <begin position="674"/>
        <end position="696"/>
    </location>
</feature>
<dbReference type="OrthoDB" id="6379601at2759"/>
<proteinExistence type="predicted"/>
<protein>
    <submittedName>
        <fullName evidence="3">Uncharacterized protein</fullName>
    </submittedName>
</protein>
<dbReference type="AlphaFoldDB" id="A0A3R7PRP2"/>
<keyword evidence="4" id="KW-1185">Reference proteome</keyword>
<gene>
    <name evidence="3" type="ORF">C7M84_006597</name>
</gene>
<feature type="compositionally biased region" description="Low complexity" evidence="1">
    <location>
        <begin position="733"/>
        <end position="745"/>
    </location>
</feature>
<feature type="region of interest" description="Disordered" evidence="1">
    <location>
        <begin position="312"/>
        <end position="377"/>
    </location>
</feature>
<organism evidence="3 4">
    <name type="scientific">Penaeus vannamei</name>
    <name type="common">Whiteleg shrimp</name>
    <name type="synonym">Litopenaeus vannamei</name>
    <dbReference type="NCBI Taxonomy" id="6689"/>
    <lineage>
        <taxon>Eukaryota</taxon>
        <taxon>Metazoa</taxon>
        <taxon>Ecdysozoa</taxon>
        <taxon>Arthropoda</taxon>
        <taxon>Crustacea</taxon>
        <taxon>Multicrustacea</taxon>
        <taxon>Malacostraca</taxon>
        <taxon>Eumalacostraca</taxon>
        <taxon>Eucarida</taxon>
        <taxon>Decapoda</taxon>
        <taxon>Dendrobranchiata</taxon>
        <taxon>Penaeoidea</taxon>
        <taxon>Penaeidae</taxon>
        <taxon>Penaeus</taxon>
    </lineage>
</organism>
<feature type="compositionally biased region" description="Basic and acidic residues" evidence="1">
    <location>
        <begin position="335"/>
        <end position="345"/>
    </location>
</feature>
<evidence type="ECO:0000256" key="1">
    <source>
        <dbReference type="SAM" id="MobiDB-lite"/>
    </source>
</evidence>
<keyword evidence="2" id="KW-0812">Transmembrane</keyword>
<feature type="transmembrane region" description="Helical" evidence="2">
    <location>
        <begin position="7"/>
        <end position="32"/>
    </location>
</feature>
<reference evidence="3 4" key="1">
    <citation type="submission" date="2018-04" db="EMBL/GenBank/DDBJ databases">
        <authorList>
            <person name="Zhang X."/>
            <person name="Yuan J."/>
            <person name="Li F."/>
            <person name="Xiang J."/>
        </authorList>
    </citation>
    <scope>NUCLEOTIDE SEQUENCE [LARGE SCALE GENOMIC DNA]</scope>
    <source>
        <tissue evidence="3">Muscle</tissue>
    </source>
</reference>
<feature type="compositionally biased region" description="Polar residues" evidence="1">
    <location>
        <begin position="110"/>
        <end position="121"/>
    </location>
</feature>
<keyword evidence="2" id="KW-1133">Transmembrane helix</keyword>
<accession>A0A3R7PRP2</accession>
<sequence length="856" mass="92823">MSLLIHFLYVLFMFHVLLCPSSISLIHVLYVFHLTVRHRPFMSSCTPFSMSSSCPAMSRVTSHFGERTKKIEEKEVVLEVEKGSNGERGILQGPDALKKDKPPPTAASCDVTSSPRTSLRQYPSPWLRDDDESSSKGVPYQYQSLPQLHATTSSHSPRPLCWPHAPPSTPSLASSPATAPQPLYANCQRGKCSEASPAGRALAAYPGGCWANANPPRAAAGASRGSNYPPFPEEVSASQDSGRIFVASPVLPPLPPGVLLEARAGSPAEARRHDVSPPDDKLNLASICILSLDLTVDCEEFSDNGFPLVTVRENGHDDEHDDAGASTRRSPPSRAEGEAQRKDDGSDGTPVEADTGIGSSSSHSSSSNFDEKYYENDDYDTVDDGVCVAEELSDRGTMSDIDDAPDSKTSLSSKIDKLISYDDDEDDFIEADCDVKPMETLKRPLVYGYGSGPVRSLRGSSFLEKRLSQASIVSEHMEMDLAESLLSSEVLAHSESCVSLKETYWDHYQATKERIDREGRTGKGQAKNSDPCPSARFCYDPEVLLAQVRCPKSLEDATFRQYSAFMTSHIYDHFGNIHENLKEYGLSSRRLGWISSQPELPDAPRHEAPSEMSSLDYNSEPELTYCHKPRQAPGLPAQCHPARAPVPCPPPPPCKGRGPPLDSGVWTYFHPSEGASAASSPGQLPVAMPRSASSLSHVAPGGYNPWSHLLPDVTPPRTPRHSVYLQPAIGSATTSPSRSRPTSPTQLRSAAPPWTSSSEPRPSADEQRTLAGSAAKPTPSPRRSFLPNFSKVVRSPLKKASQGLKAQPGTEKEALLPAAAPHNKDSVMTVIPAPRNKGAKWFMRHFVGSRGKLSAV</sequence>
<feature type="region of interest" description="Disordered" evidence="1">
    <location>
        <begin position="728"/>
        <end position="812"/>
    </location>
</feature>
<comment type="caution">
    <text evidence="3">The sequence shown here is derived from an EMBL/GenBank/DDBJ whole genome shotgun (WGS) entry which is preliminary data.</text>
</comment>
<feature type="compositionally biased region" description="Polar residues" evidence="1">
    <location>
        <begin position="141"/>
        <end position="156"/>
    </location>
</feature>
<evidence type="ECO:0000313" key="3">
    <source>
        <dbReference type="EMBL" id="ROT74884.1"/>
    </source>
</evidence>
<evidence type="ECO:0000313" key="4">
    <source>
        <dbReference type="Proteomes" id="UP000283509"/>
    </source>
</evidence>
<name>A0A3R7PRP2_PENVA</name>
<reference evidence="3 4" key="2">
    <citation type="submission" date="2019-01" db="EMBL/GenBank/DDBJ databases">
        <title>The decoding of complex shrimp genome reveals the adaptation for benthos swimmer, frequently molting mechanism and breeding impact on genome.</title>
        <authorList>
            <person name="Sun Y."/>
            <person name="Gao Y."/>
            <person name="Yu Y."/>
        </authorList>
    </citation>
    <scope>NUCLEOTIDE SEQUENCE [LARGE SCALE GENOMIC DNA]</scope>
    <source>
        <tissue evidence="3">Muscle</tissue>
    </source>
</reference>
<evidence type="ECO:0000256" key="2">
    <source>
        <dbReference type="SAM" id="Phobius"/>
    </source>
</evidence>
<dbReference type="EMBL" id="QCYY01001838">
    <property type="protein sequence ID" value="ROT74884.1"/>
    <property type="molecule type" value="Genomic_DNA"/>
</dbReference>
<dbReference type="Proteomes" id="UP000283509">
    <property type="component" value="Unassembled WGS sequence"/>
</dbReference>
<keyword evidence="2" id="KW-0472">Membrane</keyword>